<dbReference type="Proteomes" id="UP001209570">
    <property type="component" value="Unassembled WGS sequence"/>
</dbReference>
<reference evidence="2" key="1">
    <citation type="submission" date="2021-12" db="EMBL/GenBank/DDBJ databases">
        <title>Prjna785345.</title>
        <authorList>
            <person name="Rujirawat T."/>
            <person name="Krajaejun T."/>
        </authorList>
    </citation>
    <scope>NUCLEOTIDE SEQUENCE</scope>
    <source>
        <strain evidence="2">Pi057C3</strain>
    </source>
</reference>
<organism evidence="2 3">
    <name type="scientific">Pythium insidiosum</name>
    <name type="common">Pythiosis disease agent</name>
    <dbReference type="NCBI Taxonomy" id="114742"/>
    <lineage>
        <taxon>Eukaryota</taxon>
        <taxon>Sar</taxon>
        <taxon>Stramenopiles</taxon>
        <taxon>Oomycota</taxon>
        <taxon>Peronosporomycetes</taxon>
        <taxon>Pythiales</taxon>
        <taxon>Pythiaceae</taxon>
        <taxon>Pythium</taxon>
    </lineage>
</organism>
<evidence type="ECO:0000256" key="1">
    <source>
        <dbReference type="SAM" id="MobiDB-lite"/>
    </source>
</evidence>
<feature type="compositionally biased region" description="Acidic residues" evidence="1">
    <location>
        <begin position="131"/>
        <end position="142"/>
    </location>
</feature>
<feature type="compositionally biased region" description="Polar residues" evidence="1">
    <location>
        <begin position="120"/>
        <end position="129"/>
    </location>
</feature>
<feature type="region of interest" description="Disordered" evidence="1">
    <location>
        <begin position="120"/>
        <end position="142"/>
    </location>
</feature>
<gene>
    <name evidence="2" type="ORF">P43SY_010952</name>
</gene>
<accession>A0AAD5PZW9</accession>
<evidence type="ECO:0000313" key="3">
    <source>
        <dbReference type="Proteomes" id="UP001209570"/>
    </source>
</evidence>
<sequence length="142" mass="16114">MAHQLRTQLHALHSDLESMSFASLASPNMLDSRLSWSSMEDTDSDSDREGASCQSMRRKTTRKMTSMTRRNSATPLPIPARTHDFGWCDRDDLREARDNCDCGVDCDDFFHGDDEHTHAFPSSMQNAPASSDEDDMIFDMEM</sequence>
<evidence type="ECO:0000313" key="2">
    <source>
        <dbReference type="EMBL" id="KAJ0388863.1"/>
    </source>
</evidence>
<dbReference type="AlphaFoldDB" id="A0AAD5PZW9"/>
<protein>
    <submittedName>
        <fullName evidence="2">Uncharacterized protein</fullName>
    </submittedName>
</protein>
<name>A0AAD5PZW9_PYTIN</name>
<comment type="caution">
    <text evidence="2">The sequence shown here is derived from an EMBL/GenBank/DDBJ whole genome shotgun (WGS) entry which is preliminary data.</text>
</comment>
<feature type="region of interest" description="Disordered" evidence="1">
    <location>
        <begin position="37"/>
        <end position="77"/>
    </location>
</feature>
<proteinExistence type="predicted"/>
<dbReference type="EMBL" id="JAKCXM010006066">
    <property type="protein sequence ID" value="KAJ0388863.1"/>
    <property type="molecule type" value="Genomic_DNA"/>
</dbReference>
<keyword evidence="3" id="KW-1185">Reference proteome</keyword>